<comment type="similarity">
    <text evidence="2">Belongs to the Nth/MutY family.</text>
</comment>
<evidence type="ECO:0000256" key="1">
    <source>
        <dbReference type="ARBA" id="ARBA00001966"/>
    </source>
</evidence>
<comment type="cofactor">
    <cofactor evidence="1">
        <name>[4Fe-4S] cluster</name>
        <dbReference type="ChEBI" id="CHEBI:49883"/>
    </cofactor>
</comment>
<evidence type="ECO:0000256" key="5">
    <source>
        <dbReference type="ARBA" id="ARBA00022763"/>
    </source>
</evidence>
<dbReference type="GO" id="GO:0004519">
    <property type="term" value="F:endonuclease activity"/>
    <property type="evidence" value="ECO:0007669"/>
    <property type="project" value="UniProtKB-KW"/>
</dbReference>
<dbReference type="CDD" id="cd00056">
    <property type="entry name" value="ENDO3c"/>
    <property type="match status" value="1"/>
</dbReference>
<evidence type="ECO:0000256" key="4">
    <source>
        <dbReference type="ARBA" id="ARBA00022723"/>
    </source>
</evidence>
<dbReference type="GO" id="GO:0019104">
    <property type="term" value="F:DNA N-glycosylase activity"/>
    <property type="evidence" value="ECO:0007669"/>
    <property type="project" value="TreeGrafter"/>
</dbReference>
<keyword evidence="10" id="KW-0326">Glycosidase</keyword>
<evidence type="ECO:0000313" key="13">
    <source>
        <dbReference type="Proteomes" id="UP000198793"/>
    </source>
</evidence>
<dbReference type="GO" id="GO:0003677">
    <property type="term" value="F:DNA binding"/>
    <property type="evidence" value="ECO:0007669"/>
    <property type="project" value="InterPro"/>
</dbReference>
<keyword evidence="13" id="KW-1185">Reference proteome</keyword>
<dbReference type="FunFam" id="1.10.340.30:FF:000001">
    <property type="entry name" value="Endonuclease III"/>
    <property type="match status" value="1"/>
</dbReference>
<keyword evidence="12" id="KW-0255">Endonuclease</keyword>
<keyword evidence="6" id="KW-0378">Hydrolase</keyword>
<dbReference type="GO" id="GO:0006285">
    <property type="term" value="P:base-excision repair, AP site formation"/>
    <property type="evidence" value="ECO:0007669"/>
    <property type="project" value="TreeGrafter"/>
</dbReference>
<evidence type="ECO:0000256" key="7">
    <source>
        <dbReference type="ARBA" id="ARBA00023004"/>
    </source>
</evidence>
<keyword evidence="4" id="KW-0479">Metal-binding</keyword>
<dbReference type="InterPro" id="IPR023170">
    <property type="entry name" value="HhH_base_excis_C"/>
</dbReference>
<accession>A0A1H0D5H1</accession>
<dbReference type="InterPro" id="IPR003651">
    <property type="entry name" value="Endonuclease3_FeS-loop_motif"/>
</dbReference>
<dbReference type="AlphaFoldDB" id="A0A1H0D5H1"/>
<dbReference type="EMBL" id="FNIT01000001">
    <property type="protein sequence ID" value="SDN65412.1"/>
    <property type="molecule type" value="Genomic_DNA"/>
</dbReference>
<evidence type="ECO:0000256" key="6">
    <source>
        <dbReference type="ARBA" id="ARBA00022801"/>
    </source>
</evidence>
<dbReference type="Gene3D" id="1.10.340.30">
    <property type="entry name" value="Hypothetical protein, domain 2"/>
    <property type="match status" value="1"/>
</dbReference>
<sequence>MDGMDASVVAGEGRGLLDAPEVDEVFRRLEQNMPGRTPTAKGPKDQPDPFRSVVSCLLSAQSRDANTAAAVRGLFALAKTPDEMLTLTDEEVARAIKPCGLYNMKAKSIRRLCTALIEEHDRVVPQTREGLMSLPGIGRKCADIVLSFTFGADVIAVDTHVFRVSNRIGIVEEKTADRTAAALERRAPPWAQHDGHFWLLQFGKAVCVSRRPRCERCFLADLCRFYSATGGRVGPTQPDNETPS</sequence>
<evidence type="ECO:0000256" key="9">
    <source>
        <dbReference type="ARBA" id="ARBA00023204"/>
    </source>
</evidence>
<evidence type="ECO:0000259" key="11">
    <source>
        <dbReference type="SMART" id="SM00478"/>
    </source>
</evidence>
<dbReference type="STRING" id="1166073.SAMN05192530_101609"/>
<dbReference type="PANTHER" id="PTHR10359:SF18">
    <property type="entry name" value="ENDONUCLEASE III"/>
    <property type="match status" value="1"/>
</dbReference>
<dbReference type="InterPro" id="IPR004035">
    <property type="entry name" value="Endouclease-III_FeS-bd_BS"/>
</dbReference>
<organism evidence="12 13">
    <name type="scientific">Aureimonas jatrophae</name>
    <dbReference type="NCBI Taxonomy" id="1166073"/>
    <lineage>
        <taxon>Bacteria</taxon>
        <taxon>Pseudomonadati</taxon>
        <taxon>Pseudomonadota</taxon>
        <taxon>Alphaproteobacteria</taxon>
        <taxon>Hyphomicrobiales</taxon>
        <taxon>Aurantimonadaceae</taxon>
        <taxon>Aureimonas</taxon>
    </lineage>
</organism>
<dbReference type="Pfam" id="PF10576">
    <property type="entry name" value="EndIII_4Fe-2S"/>
    <property type="match status" value="1"/>
</dbReference>
<dbReference type="GO" id="GO:0051539">
    <property type="term" value="F:4 iron, 4 sulfur cluster binding"/>
    <property type="evidence" value="ECO:0007669"/>
    <property type="project" value="UniProtKB-KW"/>
</dbReference>
<dbReference type="SMART" id="SM00525">
    <property type="entry name" value="FES"/>
    <property type="match status" value="1"/>
</dbReference>
<dbReference type="Proteomes" id="UP000198793">
    <property type="component" value="Unassembled WGS sequence"/>
</dbReference>
<reference evidence="12 13" key="1">
    <citation type="submission" date="2016-10" db="EMBL/GenBank/DDBJ databases">
        <authorList>
            <person name="de Groot N.N."/>
        </authorList>
    </citation>
    <scope>NUCLEOTIDE SEQUENCE [LARGE SCALE GENOMIC DNA]</scope>
    <source>
        <strain evidence="13">L7-484,KACC 16230,DSM 25025</strain>
    </source>
</reference>
<dbReference type="InterPro" id="IPR011257">
    <property type="entry name" value="DNA_glycosylase"/>
</dbReference>
<name>A0A1H0D5H1_9HYPH</name>
<evidence type="ECO:0000256" key="3">
    <source>
        <dbReference type="ARBA" id="ARBA00022485"/>
    </source>
</evidence>
<dbReference type="SUPFAM" id="SSF48150">
    <property type="entry name" value="DNA-glycosylase"/>
    <property type="match status" value="1"/>
</dbReference>
<dbReference type="SMART" id="SM00478">
    <property type="entry name" value="ENDO3c"/>
    <property type="match status" value="1"/>
</dbReference>
<keyword evidence="3" id="KW-0004">4Fe-4S</keyword>
<evidence type="ECO:0000256" key="2">
    <source>
        <dbReference type="ARBA" id="ARBA00008343"/>
    </source>
</evidence>
<keyword evidence="9" id="KW-0234">DNA repair</keyword>
<proteinExistence type="inferred from homology"/>
<dbReference type="GO" id="GO:0046872">
    <property type="term" value="F:metal ion binding"/>
    <property type="evidence" value="ECO:0007669"/>
    <property type="project" value="UniProtKB-KW"/>
</dbReference>
<keyword evidence="5" id="KW-0227">DNA damage</keyword>
<dbReference type="PROSITE" id="PS00764">
    <property type="entry name" value="ENDONUCLEASE_III_1"/>
    <property type="match status" value="1"/>
</dbReference>
<gene>
    <name evidence="12" type="ORF">SAMN05192530_101609</name>
</gene>
<feature type="domain" description="HhH-GPD" evidence="11">
    <location>
        <begin position="58"/>
        <end position="205"/>
    </location>
</feature>
<dbReference type="InterPro" id="IPR003265">
    <property type="entry name" value="HhH-GPD_domain"/>
</dbReference>
<evidence type="ECO:0000313" key="12">
    <source>
        <dbReference type="EMBL" id="SDN65412.1"/>
    </source>
</evidence>
<evidence type="ECO:0000256" key="8">
    <source>
        <dbReference type="ARBA" id="ARBA00023014"/>
    </source>
</evidence>
<dbReference type="Pfam" id="PF00633">
    <property type="entry name" value="HHH"/>
    <property type="match status" value="1"/>
</dbReference>
<keyword evidence="8" id="KW-0411">Iron-sulfur</keyword>
<keyword evidence="7" id="KW-0408">Iron</keyword>
<dbReference type="Gene3D" id="1.10.1670.10">
    <property type="entry name" value="Helix-hairpin-Helix base-excision DNA repair enzymes (C-terminal)"/>
    <property type="match status" value="1"/>
</dbReference>
<evidence type="ECO:0000256" key="10">
    <source>
        <dbReference type="ARBA" id="ARBA00023295"/>
    </source>
</evidence>
<dbReference type="Pfam" id="PF00730">
    <property type="entry name" value="HhH-GPD"/>
    <property type="match status" value="1"/>
</dbReference>
<keyword evidence="12" id="KW-0540">Nuclease</keyword>
<dbReference type="PANTHER" id="PTHR10359">
    <property type="entry name" value="A/G-SPECIFIC ADENINE GLYCOSYLASE/ENDONUCLEASE III"/>
    <property type="match status" value="1"/>
</dbReference>
<dbReference type="InterPro" id="IPR000445">
    <property type="entry name" value="HhH_motif"/>
</dbReference>
<protein>
    <submittedName>
        <fullName evidence="12">Endonuclease-3</fullName>
    </submittedName>
</protein>